<accession>A0ABX3KFU2</accession>
<dbReference type="RefSeq" id="WP_077772616.1">
    <property type="nucleotide sequence ID" value="NZ_MUFC01000010.1"/>
</dbReference>
<evidence type="ECO:0000313" key="3">
    <source>
        <dbReference type="Proteomes" id="UP000188627"/>
    </source>
</evidence>
<dbReference type="EMBL" id="MUFC01000010">
    <property type="protein sequence ID" value="OOE87631.1"/>
    <property type="molecule type" value="Genomic_DNA"/>
</dbReference>
<sequence>MAHQYPQRINNHQLEEVSERHFRSHLPRNWTCDKPAQDYGVDLRVDLYDDQAATGLELLVQLKSSAESTDRQNETIRLATPTYNHLWDKLQVVMLVKYVERDDEAYWLLLSEVPEPAQEHDSFTIHIPKTNVLRNIDWNNIYDHVRNVTDEKLAARRRGRLQDERN</sequence>
<organism evidence="2 3">
    <name type="scientific">Salinivibrio sharmensis</name>
    <dbReference type="NCBI Taxonomy" id="390883"/>
    <lineage>
        <taxon>Bacteria</taxon>
        <taxon>Pseudomonadati</taxon>
        <taxon>Pseudomonadota</taxon>
        <taxon>Gammaproteobacteria</taxon>
        <taxon>Vibrionales</taxon>
        <taxon>Vibrionaceae</taxon>
        <taxon>Salinivibrio</taxon>
    </lineage>
</organism>
<feature type="domain" description="DUF4365" evidence="1">
    <location>
        <begin position="16"/>
        <end position="138"/>
    </location>
</feature>
<dbReference type="Pfam" id="PF14280">
    <property type="entry name" value="DUF4365"/>
    <property type="match status" value="1"/>
</dbReference>
<dbReference type="InterPro" id="IPR025375">
    <property type="entry name" value="DUF4365"/>
</dbReference>
<protein>
    <recommendedName>
        <fullName evidence="1">DUF4365 domain-containing protein</fullName>
    </recommendedName>
</protein>
<dbReference type="Proteomes" id="UP000188627">
    <property type="component" value="Unassembled WGS sequence"/>
</dbReference>
<keyword evidence="3" id="KW-1185">Reference proteome</keyword>
<reference evidence="3" key="1">
    <citation type="submission" date="2017-01" db="EMBL/GenBank/DDBJ databases">
        <title>Draft genome of the species Salinivibrio sharmensis.</title>
        <authorList>
            <person name="Lopez-Hermoso C."/>
            <person name="De La Haba R."/>
            <person name="Sanchez-Porro C."/>
            <person name="Ventosa A."/>
        </authorList>
    </citation>
    <scope>NUCLEOTIDE SEQUENCE [LARGE SCALE GENOMIC DNA]</scope>
    <source>
        <strain evidence="3">CBH463</strain>
    </source>
</reference>
<comment type="caution">
    <text evidence="2">The sequence shown here is derived from an EMBL/GenBank/DDBJ whole genome shotgun (WGS) entry which is preliminary data.</text>
</comment>
<evidence type="ECO:0000259" key="1">
    <source>
        <dbReference type="Pfam" id="PF14280"/>
    </source>
</evidence>
<gene>
    <name evidence="2" type="ORF">BZG74_10860</name>
</gene>
<name>A0ABX3KFU2_9GAMM</name>
<evidence type="ECO:0000313" key="2">
    <source>
        <dbReference type="EMBL" id="OOE87631.1"/>
    </source>
</evidence>
<proteinExistence type="predicted"/>